<keyword evidence="1" id="KW-1003">Cell membrane</keyword>
<dbReference type="GO" id="GO:0016020">
    <property type="term" value="C:membrane"/>
    <property type="evidence" value="ECO:0007669"/>
    <property type="project" value="GOC"/>
</dbReference>
<keyword evidence="5" id="KW-0464">Manganese</keyword>
<dbReference type="InterPro" id="IPR029052">
    <property type="entry name" value="Metallo-depent_PP-like"/>
</dbReference>
<evidence type="ECO:0000256" key="1">
    <source>
        <dbReference type="ARBA" id="ARBA00022475"/>
    </source>
</evidence>
<dbReference type="CDD" id="cd07398">
    <property type="entry name" value="MPP_YbbF-LpxH"/>
    <property type="match status" value="1"/>
</dbReference>
<dbReference type="GO" id="GO:0009245">
    <property type="term" value="P:lipid A biosynthetic process"/>
    <property type="evidence" value="ECO:0007669"/>
    <property type="project" value="TreeGrafter"/>
</dbReference>
<reference evidence="7 8" key="1">
    <citation type="submission" date="2020-08" db="EMBL/GenBank/DDBJ databases">
        <title>Genomic Encyclopedia of Type Strains, Phase IV (KMG-IV): sequencing the most valuable type-strain genomes for metagenomic binning, comparative biology and taxonomic classification.</title>
        <authorList>
            <person name="Goeker M."/>
        </authorList>
    </citation>
    <scope>NUCLEOTIDE SEQUENCE [LARGE SCALE GENOMIC DNA]</scope>
    <source>
        <strain evidence="7 8">DSM 102189</strain>
    </source>
</reference>
<dbReference type="Proteomes" id="UP000538147">
    <property type="component" value="Unassembled WGS sequence"/>
</dbReference>
<keyword evidence="2" id="KW-0997">Cell inner membrane</keyword>
<keyword evidence="4" id="KW-0472">Membrane</keyword>
<dbReference type="PANTHER" id="PTHR34990">
    <property type="entry name" value="UDP-2,3-DIACYLGLUCOSAMINE HYDROLASE-RELATED"/>
    <property type="match status" value="1"/>
</dbReference>
<dbReference type="Gene3D" id="3.60.21.10">
    <property type="match status" value="1"/>
</dbReference>
<evidence type="ECO:0000256" key="4">
    <source>
        <dbReference type="ARBA" id="ARBA00023136"/>
    </source>
</evidence>
<organism evidence="7 8">
    <name type="scientific">Polymorphobacter multimanifer</name>
    <dbReference type="NCBI Taxonomy" id="1070431"/>
    <lineage>
        <taxon>Bacteria</taxon>
        <taxon>Pseudomonadati</taxon>
        <taxon>Pseudomonadota</taxon>
        <taxon>Alphaproteobacteria</taxon>
        <taxon>Sphingomonadales</taxon>
        <taxon>Sphingosinicellaceae</taxon>
        <taxon>Polymorphobacter</taxon>
    </lineage>
</organism>
<feature type="domain" description="Calcineurin-like phosphoesterase" evidence="6">
    <location>
        <begin position="49"/>
        <end position="248"/>
    </location>
</feature>
<keyword evidence="3" id="KW-0479">Metal-binding</keyword>
<dbReference type="AlphaFoldDB" id="A0A841LCF6"/>
<dbReference type="EMBL" id="JACIIV010000010">
    <property type="protein sequence ID" value="MBB6227495.1"/>
    <property type="molecule type" value="Genomic_DNA"/>
</dbReference>
<dbReference type="InterPro" id="IPR004843">
    <property type="entry name" value="Calcineurin-like_PHP"/>
</dbReference>
<dbReference type="InterPro" id="IPR043461">
    <property type="entry name" value="LpxH-like"/>
</dbReference>
<keyword evidence="8" id="KW-1185">Reference proteome</keyword>
<dbReference type="PANTHER" id="PTHR34990:SF2">
    <property type="entry name" value="BLL8164 PROTEIN"/>
    <property type="match status" value="1"/>
</dbReference>
<comment type="caution">
    <text evidence="7">The sequence shown here is derived from an EMBL/GenBank/DDBJ whole genome shotgun (WGS) entry which is preliminary data.</text>
</comment>
<sequence length="302" mass="34368">MASLPLEPPEALLDALLRESPPPPLRPAAFNRHWQEEDEFTPRGKLKLRTVWISDTHLGTAGCNAELLHDFLCSIKPDTLYLVGDIIDGWRLKRGWYWPQRHNDIVRRVLKLANKGTRVVYIPGNHDEALRDFTQLAFGGVEVMPEAIHETLDGRRFLVLHGDEFDGVVLYARWLAFLGDIGYSLLLRANVWVNRVRRQFGLPYWSMSAHVKKRVKNAVSFISRFEETVARAARERGVDGVVCGHIHSAEIRDFDGITYMNDGDWVESCTALVEYHDGRIEILDWAKRAAALHRIAALPATA</sequence>
<dbReference type="Pfam" id="PF00149">
    <property type="entry name" value="Metallophos"/>
    <property type="match status" value="1"/>
</dbReference>
<name>A0A841LCF6_9SPHN</name>
<proteinExistence type="predicted"/>
<evidence type="ECO:0000259" key="6">
    <source>
        <dbReference type="Pfam" id="PF00149"/>
    </source>
</evidence>
<evidence type="ECO:0000256" key="5">
    <source>
        <dbReference type="ARBA" id="ARBA00023211"/>
    </source>
</evidence>
<dbReference type="RefSeq" id="WP_184198163.1">
    <property type="nucleotide sequence ID" value="NZ_BMOX01000003.1"/>
</dbReference>
<evidence type="ECO:0000256" key="3">
    <source>
        <dbReference type="ARBA" id="ARBA00022723"/>
    </source>
</evidence>
<dbReference type="GO" id="GO:0046872">
    <property type="term" value="F:metal ion binding"/>
    <property type="evidence" value="ECO:0007669"/>
    <property type="project" value="UniProtKB-KW"/>
</dbReference>
<dbReference type="SUPFAM" id="SSF56300">
    <property type="entry name" value="Metallo-dependent phosphatases"/>
    <property type="match status" value="1"/>
</dbReference>
<evidence type="ECO:0000313" key="8">
    <source>
        <dbReference type="Proteomes" id="UP000538147"/>
    </source>
</evidence>
<evidence type="ECO:0000313" key="7">
    <source>
        <dbReference type="EMBL" id="MBB6227495.1"/>
    </source>
</evidence>
<evidence type="ECO:0000256" key="2">
    <source>
        <dbReference type="ARBA" id="ARBA00022519"/>
    </source>
</evidence>
<gene>
    <name evidence="7" type="ORF">FHS79_001661</name>
</gene>
<accession>A0A841LCF6</accession>
<dbReference type="GO" id="GO:0008758">
    <property type="term" value="F:UDP-2,3-diacylglucosamine hydrolase activity"/>
    <property type="evidence" value="ECO:0007669"/>
    <property type="project" value="TreeGrafter"/>
</dbReference>
<protein>
    <submittedName>
        <fullName evidence="7">UDP-2,3-diacylglucosamine pyrophosphatase LpxH</fullName>
    </submittedName>
</protein>